<accession>A0A919FQ98</accession>
<feature type="compositionally biased region" description="Basic and acidic residues" evidence="1">
    <location>
        <begin position="40"/>
        <end position="50"/>
    </location>
</feature>
<sequence>MGPDALVAPWDLIALSWFLQDGQHRASDSGNGCAMTGRPNTRDVSKRDDGWAVTKPGAERASALLPTQAAAVARAKEILANEGGGELRVRGKNGQVREQNTVPPGRDPKKSKG</sequence>
<feature type="region of interest" description="Disordered" evidence="1">
    <location>
        <begin position="81"/>
        <end position="113"/>
    </location>
</feature>
<evidence type="ECO:0000313" key="3">
    <source>
        <dbReference type="Proteomes" id="UP000603708"/>
    </source>
</evidence>
<evidence type="ECO:0008006" key="4">
    <source>
        <dbReference type="Google" id="ProtNLM"/>
    </source>
</evidence>
<comment type="caution">
    <text evidence="2">The sequence shown here is derived from an EMBL/GenBank/DDBJ whole genome shotgun (WGS) entry which is preliminary data.</text>
</comment>
<dbReference type="AlphaFoldDB" id="A0A919FQ98"/>
<dbReference type="Proteomes" id="UP000603708">
    <property type="component" value="Unassembled WGS sequence"/>
</dbReference>
<gene>
    <name evidence="2" type="ORF">GCM10018793_03040</name>
</gene>
<dbReference type="InterPro" id="IPR018691">
    <property type="entry name" value="DUF2188"/>
</dbReference>
<name>A0A919FQ98_9ACTN</name>
<reference evidence="2" key="1">
    <citation type="journal article" date="2014" name="Int. J. Syst. Evol. Microbiol.">
        <title>Complete genome sequence of Corynebacterium casei LMG S-19264T (=DSM 44701T), isolated from a smear-ripened cheese.</title>
        <authorList>
            <consortium name="US DOE Joint Genome Institute (JGI-PGF)"/>
            <person name="Walter F."/>
            <person name="Albersmeier A."/>
            <person name="Kalinowski J."/>
            <person name="Ruckert C."/>
        </authorList>
    </citation>
    <scope>NUCLEOTIDE SEQUENCE</scope>
    <source>
        <strain evidence="2">JCM 5069</strain>
    </source>
</reference>
<protein>
    <recommendedName>
        <fullName evidence="4">DUF2188 domain-containing protein</fullName>
    </recommendedName>
</protein>
<keyword evidence="3" id="KW-1185">Reference proteome</keyword>
<reference evidence="2" key="2">
    <citation type="submission" date="2020-09" db="EMBL/GenBank/DDBJ databases">
        <authorList>
            <person name="Sun Q."/>
            <person name="Ohkuma M."/>
        </authorList>
    </citation>
    <scope>NUCLEOTIDE SEQUENCE</scope>
    <source>
        <strain evidence="2">JCM 5069</strain>
    </source>
</reference>
<proteinExistence type="predicted"/>
<evidence type="ECO:0000313" key="2">
    <source>
        <dbReference type="EMBL" id="GHH69884.1"/>
    </source>
</evidence>
<dbReference type="EMBL" id="BNCD01000001">
    <property type="protein sequence ID" value="GHH69884.1"/>
    <property type="molecule type" value="Genomic_DNA"/>
</dbReference>
<evidence type="ECO:0000256" key="1">
    <source>
        <dbReference type="SAM" id="MobiDB-lite"/>
    </source>
</evidence>
<organism evidence="2 3">
    <name type="scientific">Streptomyces sulfonofaciens</name>
    <dbReference type="NCBI Taxonomy" id="68272"/>
    <lineage>
        <taxon>Bacteria</taxon>
        <taxon>Bacillati</taxon>
        <taxon>Actinomycetota</taxon>
        <taxon>Actinomycetes</taxon>
        <taxon>Kitasatosporales</taxon>
        <taxon>Streptomycetaceae</taxon>
        <taxon>Streptomyces</taxon>
    </lineage>
</organism>
<dbReference type="Pfam" id="PF09954">
    <property type="entry name" value="DUF2188"/>
    <property type="match status" value="1"/>
</dbReference>
<feature type="region of interest" description="Disordered" evidence="1">
    <location>
        <begin position="24"/>
        <end position="51"/>
    </location>
</feature>